<name>A0A381P3C8_9ZZZZ</name>
<protein>
    <submittedName>
        <fullName evidence="1">Uncharacterized protein</fullName>
    </submittedName>
</protein>
<organism evidence="1">
    <name type="scientific">marine metagenome</name>
    <dbReference type="NCBI Taxonomy" id="408172"/>
    <lineage>
        <taxon>unclassified sequences</taxon>
        <taxon>metagenomes</taxon>
        <taxon>ecological metagenomes</taxon>
    </lineage>
</organism>
<dbReference type="AlphaFoldDB" id="A0A381P3C8"/>
<reference evidence="1" key="1">
    <citation type="submission" date="2018-05" db="EMBL/GenBank/DDBJ databases">
        <authorList>
            <person name="Lanie J.A."/>
            <person name="Ng W.-L."/>
            <person name="Kazmierczak K.M."/>
            <person name="Andrzejewski T.M."/>
            <person name="Davidsen T.M."/>
            <person name="Wayne K.J."/>
            <person name="Tettelin H."/>
            <person name="Glass J.I."/>
            <person name="Rusch D."/>
            <person name="Podicherti R."/>
            <person name="Tsui H.-C.T."/>
            <person name="Winkler M.E."/>
        </authorList>
    </citation>
    <scope>NUCLEOTIDE SEQUENCE</scope>
</reference>
<proteinExistence type="predicted"/>
<dbReference type="EMBL" id="UINC01000799">
    <property type="protein sequence ID" value="SUZ61360.1"/>
    <property type="molecule type" value="Genomic_DNA"/>
</dbReference>
<dbReference type="PANTHER" id="PTHR43664">
    <property type="entry name" value="MONOAMINE OXIDASE-RELATED"/>
    <property type="match status" value="1"/>
</dbReference>
<gene>
    <name evidence="1" type="ORF">METZ01_LOCUS14214</name>
</gene>
<sequence length="319" mass="35061">MVDQQESLWTFNAVEAGQVGNETVVEITTENIAEYARLALNPSDTYHSTASGLVAMPTMVLNYAPLLREEIAEANGFVAFEVSKSARSQTPFAKCEIRWSIPVVPGDIMTGRRRVLEKYERRGSKFVTFRVEAINQRGESAAEYDYTCIFEYAKGQRNVPDKESSPQAAAPQVVSSGLLSFDKATIGDALNELVITESQEIMNRKNDFRLAGRRNDSNIHTDEEFAKQNIFAGTTNSGPATMSYVDQMLELSFPASSFYSGGSLLMRAITPFRSGDTVTFQGEITGKKETGGKKALECRVKGINQRGELVCLSDASLSP</sequence>
<accession>A0A381P3C8</accession>
<dbReference type="Gene3D" id="3.10.129.10">
    <property type="entry name" value="Hotdog Thioesterase"/>
    <property type="match status" value="2"/>
</dbReference>
<evidence type="ECO:0000313" key="1">
    <source>
        <dbReference type="EMBL" id="SUZ61360.1"/>
    </source>
</evidence>
<dbReference type="PANTHER" id="PTHR43664:SF1">
    <property type="entry name" value="BETA-METHYLMALYL-COA DEHYDRATASE"/>
    <property type="match status" value="1"/>
</dbReference>
<dbReference type="CDD" id="cd03441">
    <property type="entry name" value="R_hydratase_like"/>
    <property type="match status" value="1"/>
</dbReference>
<dbReference type="SUPFAM" id="SSF54637">
    <property type="entry name" value="Thioesterase/thiol ester dehydrase-isomerase"/>
    <property type="match status" value="2"/>
</dbReference>
<dbReference type="InterPro" id="IPR052342">
    <property type="entry name" value="MCH/BMMD"/>
</dbReference>
<dbReference type="InterPro" id="IPR029069">
    <property type="entry name" value="HotDog_dom_sf"/>
</dbReference>